<evidence type="ECO:0000313" key="2">
    <source>
        <dbReference type="Proteomes" id="UP000035268"/>
    </source>
</evidence>
<dbReference type="EMBL" id="CP010904">
    <property type="protein sequence ID" value="AKJ65479.1"/>
    <property type="molecule type" value="Genomic_DNA"/>
</dbReference>
<evidence type="ECO:0000313" key="1">
    <source>
        <dbReference type="EMBL" id="AKJ65479.1"/>
    </source>
</evidence>
<keyword evidence="2" id="KW-1185">Reference proteome</keyword>
<reference evidence="2" key="1">
    <citation type="submission" date="2015-02" db="EMBL/GenBank/DDBJ databases">
        <title>Description and complete genome sequence of the first cultured representative of the subdivision 5 of the Verrucomicrobia phylum.</title>
        <authorList>
            <person name="Spring S."/>
            <person name="Bunk B."/>
            <person name="Sproer C."/>
            <person name="Klenk H.-P."/>
        </authorList>
    </citation>
    <scope>NUCLEOTIDE SEQUENCE [LARGE SCALE GENOMIC DNA]</scope>
    <source>
        <strain evidence="2">L21-Fru-AB</strain>
    </source>
</reference>
<dbReference type="AlphaFoldDB" id="A0A0G3EMX4"/>
<reference evidence="1 2" key="2">
    <citation type="journal article" date="2016" name="ISME J.">
        <title>Characterization of the first cultured representative of Verrucomicrobia subdivision 5 indicates the proposal of a novel phylum.</title>
        <authorList>
            <person name="Spring S."/>
            <person name="Bunk B."/>
            <person name="Sproer C."/>
            <person name="Schumann P."/>
            <person name="Rohde M."/>
            <person name="Tindall B.J."/>
            <person name="Klenk H.P."/>
        </authorList>
    </citation>
    <scope>NUCLEOTIDE SEQUENCE [LARGE SCALE GENOMIC DNA]</scope>
    <source>
        <strain evidence="1 2">L21-Fru-AB</strain>
    </source>
</reference>
<proteinExistence type="predicted"/>
<sequence length="81" mass="9358">MGTLGGISYSYSYSAKRYSCLNSLNRWMGSRLRRSEYAYEYEYMSPPQPTFMLFMSFIVLSLSSDLPHPTFPGNPSIKIHE</sequence>
<protein>
    <submittedName>
        <fullName evidence="1">Uncharacterized protein</fullName>
    </submittedName>
</protein>
<gene>
    <name evidence="1" type="ORF">L21SP4_02252</name>
</gene>
<organism evidence="1 2">
    <name type="scientific">Kiritimatiella glycovorans</name>
    <dbReference type="NCBI Taxonomy" id="1307763"/>
    <lineage>
        <taxon>Bacteria</taxon>
        <taxon>Pseudomonadati</taxon>
        <taxon>Kiritimatiellota</taxon>
        <taxon>Kiritimatiellia</taxon>
        <taxon>Kiritimatiellales</taxon>
        <taxon>Kiritimatiellaceae</taxon>
        <taxon>Kiritimatiella</taxon>
    </lineage>
</organism>
<dbReference type="Proteomes" id="UP000035268">
    <property type="component" value="Chromosome"/>
</dbReference>
<accession>A0A0G3EMX4</accession>
<dbReference type="STRING" id="1307763.L21SP4_02252"/>
<name>A0A0G3EMX4_9BACT</name>
<dbReference type="KEGG" id="vbl:L21SP4_02252"/>